<dbReference type="EMBL" id="OV725080">
    <property type="protein sequence ID" value="CAH1400409.1"/>
    <property type="molecule type" value="Genomic_DNA"/>
</dbReference>
<gene>
    <name evidence="5" type="ORF">NEZAVI_LOCUS9653</name>
</gene>
<proteinExistence type="inferred from homology"/>
<evidence type="ECO:0000313" key="6">
    <source>
        <dbReference type="Proteomes" id="UP001152798"/>
    </source>
</evidence>
<dbReference type="PANTHER" id="PTHR19960">
    <property type="entry name" value="TEKTIN"/>
    <property type="match status" value="1"/>
</dbReference>
<dbReference type="OrthoDB" id="9886517at2759"/>
<keyword evidence="2" id="KW-0963">Cytoplasm</keyword>
<keyword evidence="6" id="KW-1185">Reference proteome</keyword>
<comment type="similarity">
    <text evidence="1 3">Belongs to the tektin family.</text>
</comment>
<sequence>MGTKTVMYTQLQPWSAAGAPPCMESIAGGNVPERITKSYMTPRQHPWRPIMGYENIQVTPLPALGVTNKLMEPVCTPTGMITEGLKFPNLITGFEKNPTHAARAALYTRYTPYEWVQNALSHYNESDTNRNIAERVRSDAIRLMRMTDDKTSADQRDSGRRIGERITDTTYWRNEVSTELEKMIGELNLLQDTKRALDKAYNDTEVPYHIAQECLYHREHRQGIDLVHDQPEQYLLREIDNLKMVQKKLSDMKNTVVEQIRTNRASQHELETDVKSKESAIAIDNVCHQLNNFSRGINYYGGVEKYDNTLSTPQSWSEHSNRVVTRSQAERARSAQIRLDADNLINAVNNEIWNHWNDTNAALSRRATEILEAKNKAQMHLHRVLQEVFDIEKSIELLRKAIMDKSHPMKVAQTRLEARSHRKDIELCKDEAQSRLVREVTDLQETVEQLHRKLQEAEAQHQQLLMTRSNLEADLHMKVNSLFIDREKCLGMRRSFPITANITY</sequence>
<evidence type="ECO:0000256" key="2">
    <source>
        <dbReference type="ARBA" id="ARBA00022490"/>
    </source>
</evidence>
<dbReference type="GO" id="GO:0005634">
    <property type="term" value="C:nucleus"/>
    <property type="evidence" value="ECO:0007669"/>
    <property type="project" value="TreeGrafter"/>
</dbReference>
<dbReference type="PANTHER" id="PTHR19960:SF11">
    <property type="entry name" value="TEKTIN"/>
    <property type="match status" value="1"/>
</dbReference>
<dbReference type="Proteomes" id="UP001152798">
    <property type="component" value="Chromosome 4"/>
</dbReference>
<keyword evidence="4" id="KW-0175">Coiled coil</keyword>
<dbReference type="InterPro" id="IPR048256">
    <property type="entry name" value="Tektin-like"/>
</dbReference>
<dbReference type="PRINTS" id="PR00511">
    <property type="entry name" value="TEKTIN"/>
</dbReference>
<evidence type="ECO:0000256" key="1">
    <source>
        <dbReference type="ARBA" id="ARBA00007209"/>
    </source>
</evidence>
<reference evidence="5" key="1">
    <citation type="submission" date="2022-01" db="EMBL/GenBank/DDBJ databases">
        <authorList>
            <person name="King R."/>
        </authorList>
    </citation>
    <scope>NUCLEOTIDE SEQUENCE</scope>
</reference>
<comment type="subcellular location">
    <subcellularLocation>
        <location evidence="3">Cytoplasm</location>
        <location evidence="3">Cytoskeleton</location>
        <location evidence="3">Cilium axoneme</location>
    </subcellularLocation>
</comment>
<name>A0A9P0HE74_NEZVI</name>
<dbReference type="GO" id="GO:0060294">
    <property type="term" value="P:cilium movement involved in cell motility"/>
    <property type="evidence" value="ECO:0007669"/>
    <property type="project" value="UniProtKB-UniRule"/>
</dbReference>
<dbReference type="GO" id="GO:0015630">
    <property type="term" value="C:microtubule cytoskeleton"/>
    <property type="evidence" value="ECO:0007669"/>
    <property type="project" value="UniProtKB-UniRule"/>
</dbReference>
<dbReference type="GO" id="GO:0005930">
    <property type="term" value="C:axoneme"/>
    <property type="evidence" value="ECO:0007669"/>
    <property type="project" value="UniProtKB-SubCell"/>
</dbReference>
<keyword evidence="3" id="KW-0966">Cell projection</keyword>
<organism evidence="5 6">
    <name type="scientific">Nezara viridula</name>
    <name type="common">Southern green stink bug</name>
    <name type="synonym">Cimex viridulus</name>
    <dbReference type="NCBI Taxonomy" id="85310"/>
    <lineage>
        <taxon>Eukaryota</taxon>
        <taxon>Metazoa</taxon>
        <taxon>Ecdysozoa</taxon>
        <taxon>Arthropoda</taxon>
        <taxon>Hexapoda</taxon>
        <taxon>Insecta</taxon>
        <taxon>Pterygota</taxon>
        <taxon>Neoptera</taxon>
        <taxon>Paraneoptera</taxon>
        <taxon>Hemiptera</taxon>
        <taxon>Heteroptera</taxon>
        <taxon>Panheteroptera</taxon>
        <taxon>Pentatomomorpha</taxon>
        <taxon>Pentatomoidea</taxon>
        <taxon>Pentatomidae</taxon>
        <taxon>Pentatominae</taxon>
        <taxon>Nezara</taxon>
    </lineage>
</organism>
<keyword evidence="3" id="KW-0282">Flagellum</keyword>
<protein>
    <recommendedName>
        <fullName evidence="3">Tektin</fullName>
    </recommendedName>
</protein>
<feature type="coiled-coil region" evidence="4">
    <location>
        <begin position="433"/>
        <end position="474"/>
    </location>
</feature>
<evidence type="ECO:0000256" key="3">
    <source>
        <dbReference type="RuleBase" id="RU367040"/>
    </source>
</evidence>
<dbReference type="InterPro" id="IPR000435">
    <property type="entry name" value="Tektins"/>
</dbReference>
<evidence type="ECO:0000256" key="4">
    <source>
        <dbReference type="SAM" id="Coils"/>
    </source>
</evidence>
<dbReference type="AlphaFoldDB" id="A0A9P0HE74"/>
<dbReference type="Pfam" id="PF03148">
    <property type="entry name" value="Tektin"/>
    <property type="match status" value="1"/>
</dbReference>
<accession>A0A9P0HE74</accession>
<keyword evidence="3" id="KW-0969">Cilium</keyword>
<dbReference type="GO" id="GO:0060271">
    <property type="term" value="P:cilium assembly"/>
    <property type="evidence" value="ECO:0007669"/>
    <property type="project" value="UniProtKB-UniRule"/>
</dbReference>
<evidence type="ECO:0000313" key="5">
    <source>
        <dbReference type="EMBL" id="CAH1400409.1"/>
    </source>
</evidence>